<dbReference type="PANTHER" id="PTHR46640:SF1">
    <property type="entry name" value="FUNGAL LIPASE-LIKE DOMAIN-CONTAINING PROTEIN-RELATED"/>
    <property type="match status" value="1"/>
</dbReference>
<dbReference type="SUPFAM" id="SSF53474">
    <property type="entry name" value="alpha/beta-Hydrolases"/>
    <property type="match status" value="1"/>
</dbReference>
<dbReference type="InterPro" id="IPR051299">
    <property type="entry name" value="AB_hydrolase_lip/est"/>
</dbReference>
<keyword evidence="2" id="KW-0378">Hydrolase</keyword>
<proteinExistence type="predicted"/>
<name>A0ABR3V9T7_HUMIN</name>
<dbReference type="CDD" id="cd00519">
    <property type="entry name" value="Lipase_3"/>
    <property type="match status" value="1"/>
</dbReference>
<keyword evidence="6" id="KW-1185">Reference proteome</keyword>
<dbReference type="Gene3D" id="3.40.50.1820">
    <property type="entry name" value="alpha/beta hydrolase"/>
    <property type="match status" value="1"/>
</dbReference>
<dbReference type="InterPro" id="IPR029058">
    <property type="entry name" value="AB_hydrolase_fold"/>
</dbReference>
<comment type="caution">
    <text evidence="5">The sequence shown here is derived from an EMBL/GenBank/DDBJ whole genome shotgun (WGS) entry which is preliminary data.</text>
</comment>
<dbReference type="InterPro" id="IPR002921">
    <property type="entry name" value="Fungal_lipase-type"/>
</dbReference>
<dbReference type="Proteomes" id="UP001583172">
    <property type="component" value="Unassembled WGS sequence"/>
</dbReference>
<dbReference type="EMBL" id="JAZGSY010000204">
    <property type="protein sequence ID" value="KAL1838605.1"/>
    <property type="molecule type" value="Genomic_DNA"/>
</dbReference>
<keyword evidence="1 3" id="KW-0732">Signal</keyword>
<protein>
    <recommendedName>
        <fullName evidence="4">Fungal lipase-type domain-containing protein</fullName>
    </recommendedName>
</protein>
<evidence type="ECO:0000259" key="4">
    <source>
        <dbReference type="Pfam" id="PF01764"/>
    </source>
</evidence>
<sequence>MKGFLVACLSLAGLALGAPKAKPKAQAQQTSDITPALLQDFHKYLQWSEAAGCNNRKQPGEQVTCQVNDAGKHQCHLFESHNATVVASFGGDMLDTRGFVGVDHVDKIIVLSYRGTTSVRNWIADLAFFQVSCDLTPGCLTHAGFYGSWLEVKKESLDAVAKAKAENPTYKVIVTGYSLGAAVATLAVGYVRKAGHDADLYVYACPRVGNLALVDFITNQPGGEYRITHKDDPVPRLPPIIFNYRHTSPEYWLNEDNDGVVTVDEVTYCPGYSNTKCNAGTMGLDTTNHGGYFQTILGCGVGYTPWRRDLTDQELLEKLNLFAELDRKYAQILHDAGEQ</sequence>
<evidence type="ECO:0000256" key="2">
    <source>
        <dbReference type="ARBA" id="ARBA00022801"/>
    </source>
</evidence>
<feature type="chain" id="PRO_5045441530" description="Fungal lipase-type domain-containing protein" evidence="3">
    <location>
        <begin position="18"/>
        <end position="339"/>
    </location>
</feature>
<feature type="signal peptide" evidence="3">
    <location>
        <begin position="1"/>
        <end position="17"/>
    </location>
</feature>
<dbReference type="Pfam" id="PF01764">
    <property type="entry name" value="Lipase_3"/>
    <property type="match status" value="1"/>
</dbReference>
<evidence type="ECO:0000313" key="6">
    <source>
        <dbReference type="Proteomes" id="UP001583172"/>
    </source>
</evidence>
<organism evidence="5 6">
    <name type="scientific">Humicola insolens</name>
    <name type="common">Soft-rot fungus</name>
    <dbReference type="NCBI Taxonomy" id="85995"/>
    <lineage>
        <taxon>Eukaryota</taxon>
        <taxon>Fungi</taxon>
        <taxon>Dikarya</taxon>
        <taxon>Ascomycota</taxon>
        <taxon>Pezizomycotina</taxon>
        <taxon>Sordariomycetes</taxon>
        <taxon>Sordariomycetidae</taxon>
        <taxon>Sordariales</taxon>
        <taxon>Chaetomiaceae</taxon>
        <taxon>Mycothermus</taxon>
    </lineage>
</organism>
<dbReference type="PANTHER" id="PTHR46640">
    <property type="entry name" value="TRIACYLGLYCEROL LIPASE, PUTATIVE (AFU_ORTHOLOGUE AFUA_6G06510)-RELATED"/>
    <property type="match status" value="1"/>
</dbReference>
<accession>A0ABR3V9T7</accession>
<gene>
    <name evidence="5" type="ORF">VTJ49DRAFT_2473</name>
</gene>
<evidence type="ECO:0000256" key="3">
    <source>
        <dbReference type="SAM" id="SignalP"/>
    </source>
</evidence>
<reference evidence="5 6" key="1">
    <citation type="journal article" date="2024" name="Commun. Biol.">
        <title>Comparative genomic analysis of thermophilic fungi reveals convergent evolutionary adaptations and gene losses.</title>
        <authorList>
            <person name="Steindorff A.S."/>
            <person name="Aguilar-Pontes M.V."/>
            <person name="Robinson A.J."/>
            <person name="Andreopoulos B."/>
            <person name="LaButti K."/>
            <person name="Kuo A."/>
            <person name="Mondo S."/>
            <person name="Riley R."/>
            <person name="Otillar R."/>
            <person name="Haridas S."/>
            <person name="Lipzen A."/>
            <person name="Grimwood J."/>
            <person name="Schmutz J."/>
            <person name="Clum A."/>
            <person name="Reid I.D."/>
            <person name="Moisan M.C."/>
            <person name="Butler G."/>
            <person name="Nguyen T.T.M."/>
            <person name="Dewar K."/>
            <person name="Conant G."/>
            <person name="Drula E."/>
            <person name="Henrissat B."/>
            <person name="Hansel C."/>
            <person name="Singer S."/>
            <person name="Hutchinson M.I."/>
            <person name="de Vries R.P."/>
            <person name="Natvig D.O."/>
            <person name="Powell A.J."/>
            <person name="Tsang A."/>
            <person name="Grigoriev I.V."/>
        </authorList>
    </citation>
    <scope>NUCLEOTIDE SEQUENCE [LARGE SCALE GENOMIC DNA]</scope>
    <source>
        <strain evidence="5 6">CBS 620.91</strain>
    </source>
</reference>
<feature type="domain" description="Fungal lipase-type" evidence="4">
    <location>
        <begin position="110"/>
        <end position="240"/>
    </location>
</feature>
<evidence type="ECO:0000313" key="5">
    <source>
        <dbReference type="EMBL" id="KAL1838605.1"/>
    </source>
</evidence>
<evidence type="ECO:0000256" key="1">
    <source>
        <dbReference type="ARBA" id="ARBA00022729"/>
    </source>
</evidence>